<dbReference type="AlphaFoldDB" id="A0A4U0SJZ5"/>
<keyword evidence="2" id="KW-0812">Transmembrane</keyword>
<dbReference type="Proteomes" id="UP000305778">
    <property type="component" value="Unassembled WGS sequence"/>
</dbReference>
<evidence type="ECO:0000256" key="2">
    <source>
        <dbReference type="SAM" id="Phobius"/>
    </source>
</evidence>
<proteinExistence type="predicted"/>
<reference evidence="3 4" key="1">
    <citation type="submission" date="2019-04" db="EMBL/GenBank/DDBJ databases">
        <title>Streptomyces oryziradicis sp. nov., a novel actinomycete isolated from rhizosphere soil of rice (Oryza sativa L.).</title>
        <authorList>
            <person name="Li C."/>
        </authorList>
    </citation>
    <scope>NUCLEOTIDE SEQUENCE [LARGE SCALE GENOMIC DNA]</scope>
    <source>
        <strain evidence="3 4">NEAU-C40</strain>
    </source>
</reference>
<name>A0A4U0SJZ5_9ACTN</name>
<dbReference type="OrthoDB" id="3851768at2"/>
<keyword evidence="2" id="KW-1133">Transmembrane helix</keyword>
<evidence type="ECO:0000256" key="1">
    <source>
        <dbReference type="SAM" id="MobiDB-lite"/>
    </source>
</evidence>
<sequence>MTDQPMAPAVAAGEPPAAPATPTPTAREHRVLRAALRWTSAVLVFAALGGATAYAVTQPERTEIPGLRTPEDGRWTYPALSLPRLPEGAPRPLEDVKKNPGRRHYADLRALLLPAPEGAKNDPVFPGRRGWLPTGTFLQLFQKDHRQELALDLKHEGLRHIAARAWTTKDGTHAAIYLLQYSTQAYATRSQLDLSRIGTFQDAPDVSYDPGFGDSGNLPDGVDSFVFDERKPRGRDHVRYAHLVAGDTIAVIVLSHRGSMPAVPMHQTVLLQAQLLG</sequence>
<keyword evidence="4" id="KW-1185">Reference proteome</keyword>
<keyword evidence="2" id="KW-0472">Membrane</keyword>
<dbReference type="EMBL" id="SUMC01000031">
    <property type="protein sequence ID" value="TKA08401.1"/>
    <property type="molecule type" value="Genomic_DNA"/>
</dbReference>
<feature type="compositionally biased region" description="Low complexity" evidence="1">
    <location>
        <begin position="1"/>
        <end position="15"/>
    </location>
</feature>
<feature type="region of interest" description="Disordered" evidence="1">
    <location>
        <begin position="1"/>
        <end position="26"/>
    </location>
</feature>
<organism evidence="3 4">
    <name type="scientific">Actinacidiphila oryziradicis</name>
    <dbReference type="NCBI Taxonomy" id="2571141"/>
    <lineage>
        <taxon>Bacteria</taxon>
        <taxon>Bacillati</taxon>
        <taxon>Actinomycetota</taxon>
        <taxon>Actinomycetes</taxon>
        <taxon>Kitasatosporales</taxon>
        <taxon>Streptomycetaceae</taxon>
        <taxon>Actinacidiphila</taxon>
    </lineage>
</organism>
<accession>A0A4U0SJZ5</accession>
<feature type="transmembrane region" description="Helical" evidence="2">
    <location>
        <begin position="35"/>
        <end position="56"/>
    </location>
</feature>
<evidence type="ECO:0000313" key="4">
    <source>
        <dbReference type="Proteomes" id="UP000305778"/>
    </source>
</evidence>
<comment type="caution">
    <text evidence="3">The sequence shown here is derived from an EMBL/GenBank/DDBJ whole genome shotgun (WGS) entry which is preliminary data.</text>
</comment>
<dbReference type="RefSeq" id="WP_136726780.1">
    <property type="nucleotide sequence ID" value="NZ_SUMC01000031.1"/>
</dbReference>
<protein>
    <submittedName>
        <fullName evidence="3">Uncharacterized protein</fullName>
    </submittedName>
</protein>
<gene>
    <name evidence="3" type="ORF">FCI23_28345</name>
</gene>
<evidence type="ECO:0000313" key="3">
    <source>
        <dbReference type="EMBL" id="TKA08401.1"/>
    </source>
</evidence>